<evidence type="ECO:0000256" key="1">
    <source>
        <dbReference type="SAM" id="MobiDB-lite"/>
    </source>
</evidence>
<protein>
    <recommendedName>
        <fullName evidence="2">TraG P-loop domain-containing protein</fullName>
    </recommendedName>
</protein>
<gene>
    <name evidence="3" type="ORF">COX53_02525</name>
</gene>
<feature type="region of interest" description="Disordered" evidence="1">
    <location>
        <begin position="593"/>
        <end position="638"/>
    </location>
</feature>
<dbReference type="Pfam" id="PF19044">
    <property type="entry name" value="P-loop_TraG"/>
    <property type="match status" value="1"/>
</dbReference>
<proteinExistence type="predicted"/>
<dbReference type="PANTHER" id="PTHR30121">
    <property type="entry name" value="UNCHARACTERIZED PROTEIN YJGR-RELATED"/>
    <property type="match status" value="1"/>
</dbReference>
<dbReference type="SUPFAM" id="SSF52540">
    <property type="entry name" value="P-loop containing nucleoside triphosphate hydrolases"/>
    <property type="match status" value="1"/>
</dbReference>
<dbReference type="Gene3D" id="3.40.50.300">
    <property type="entry name" value="P-loop containing nucleotide triphosphate hydrolases"/>
    <property type="match status" value="1"/>
</dbReference>
<accession>A0A2G9XBY1</accession>
<evidence type="ECO:0000259" key="2">
    <source>
        <dbReference type="Pfam" id="PF19044"/>
    </source>
</evidence>
<dbReference type="InterPro" id="IPR043964">
    <property type="entry name" value="P-loop_TraG"/>
</dbReference>
<comment type="caution">
    <text evidence="3">The sequence shown here is derived from an EMBL/GenBank/DDBJ whole genome shotgun (WGS) entry which is preliminary data.</text>
</comment>
<dbReference type="EMBL" id="PCQY01000031">
    <property type="protein sequence ID" value="PIP04437.1"/>
    <property type="molecule type" value="Genomic_DNA"/>
</dbReference>
<dbReference type="PANTHER" id="PTHR30121:SF6">
    <property type="entry name" value="SLR6007 PROTEIN"/>
    <property type="match status" value="1"/>
</dbReference>
<dbReference type="AlphaFoldDB" id="A0A2G9XBY1"/>
<reference evidence="3 4" key="1">
    <citation type="submission" date="2017-09" db="EMBL/GenBank/DDBJ databases">
        <title>Depth-based differentiation of microbial function through sediment-hosted aquifers and enrichment of novel symbionts in the deep terrestrial subsurface.</title>
        <authorList>
            <person name="Probst A.J."/>
            <person name="Ladd B."/>
            <person name="Jarett J.K."/>
            <person name="Geller-Mcgrath D.E."/>
            <person name="Sieber C.M."/>
            <person name="Emerson J.B."/>
            <person name="Anantharaman K."/>
            <person name="Thomas B.C."/>
            <person name="Malmstrom R."/>
            <person name="Stieglmeier M."/>
            <person name="Klingl A."/>
            <person name="Woyke T."/>
            <person name="Ryan C.M."/>
            <person name="Banfield J.F."/>
        </authorList>
    </citation>
    <scope>NUCLEOTIDE SEQUENCE [LARGE SCALE GENOMIC DNA]</scope>
    <source>
        <strain evidence="3">CG23_combo_of_CG06-09_8_20_14_all_40_14</strain>
    </source>
</reference>
<feature type="domain" description="TraG P-loop" evidence="2">
    <location>
        <begin position="241"/>
        <end position="549"/>
    </location>
</feature>
<dbReference type="Gene3D" id="1.10.8.730">
    <property type="match status" value="1"/>
</dbReference>
<organism evidence="3 4">
    <name type="scientific">candidate division WWE3 bacterium CG23_combo_of_CG06-09_8_20_14_all_40_14</name>
    <dbReference type="NCBI Taxonomy" id="1975095"/>
    <lineage>
        <taxon>Bacteria</taxon>
        <taxon>Katanobacteria</taxon>
    </lineage>
</organism>
<dbReference type="NCBIfam" id="NF045971">
    <property type="entry name" value="conju_CD1110"/>
    <property type="match status" value="1"/>
</dbReference>
<dbReference type="Proteomes" id="UP000231388">
    <property type="component" value="Unassembled WGS sequence"/>
</dbReference>
<dbReference type="InterPro" id="IPR027417">
    <property type="entry name" value="P-loop_NTPase"/>
</dbReference>
<feature type="compositionally biased region" description="Polar residues" evidence="1">
    <location>
        <begin position="597"/>
        <end position="617"/>
    </location>
</feature>
<dbReference type="InterPro" id="IPR051162">
    <property type="entry name" value="T4SS_component"/>
</dbReference>
<name>A0A2G9XBY1_UNCKA</name>
<evidence type="ECO:0000313" key="3">
    <source>
        <dbReference type="EMBL" id="PIP04437.1"/>
    </source>
</evidence>
<evidence type="ECO:0000313" key="4">
    <source>
        <dbReference type="Proteomes" id="UP000231388"/>
    </source>
</evidence>
<sequence>MNKKSKENTTSNAYNRLSAGMLNVKDIIAPSAIEVDFNFVKIGEKYFRTLFVSGYPRFVGANWLAPIINYDHSLEVSMFYYPVEARGVLDDLRRKVAEMEATLNADFERGRVVDPGVKAALEDAKSLQEQLVKGIERFFQFSFYITVPADSLEELNSTTKKVEATLGSLMLISKLCTLQMEDAFQSTIPSCIDKLLITRNMDTTSVATTFPFTSSELTANEGILYGVNKHNGSLVIFDRFTLENANSVIFAKSGAGKSYFVKLEAMRSILFGTDIIVIDPESEYERLSKILGGDYISFSVGSEAKINPFDLPPYSGEDKENQLGLKILTLHTLFKIMLGSISDTEEAILDRALMMTYKIKGITQDPQTHKREPPILEDLYKVLLGMEEPEAKNLSERLERYIKGSLMGIFDQRSTVSIENSFTAFSVRELEDVLRPVAIYIILDFIWTRIKYNLKKRILVVDEAWYLMQNEDSANFLYSIAKRARKYYLGLTTITHDVDDFLSSEYGKTIVTNSSMQVLLKQHPASIDRLAQVFYLSEGEKRLLLSAGIGEGLFFAGNNHVAMQIIASEEEHKVITTNPKEVAQMREEEKIFEGELKSSQPQASLKPSQTRETSSSPLKEPDKNPPQTAVPPVISSIQ</sequence>